<evidence type="ECO:0000256" key="11">
    <source>
        <dbReference type="ARBA" id="ARBA00048493"/>
    </source>
</evidence>
<evidence type="ECO:0000313" key="14">
    <source>
        <dbReference type="EMBL" id="CAI49284.1"/>
    </source>
</evidence>
<dbReference type="HOGENOM" id="CLU_029499_0_1_2"/>
<dbReference type="GO" id="GO:0003977">
    <property type="term" value="F:UDP-N-acetylglucosamine diphosphorylase activity"/>
    <property type="evidence" value="ECO:0007669"/>
    <property type="project" value="UniProtKB-EC"/>
</dbReference>
<reference evidence="14 15" key="1">
    <citation type="journal article" date="2005" name="Genome Res.">
        <title>Living with two extremes: conclusions from the genome sequence of Natronomonas pharaonis.</title>
        <authorList>
            <person name="Falb M."/>
            <person name="Pfeiffer F."/>
            <person name="Palm P."/>
            <person name="Rodewald K."/>
            <person name="Hickmann V."/>
            <person name="Tittor J."/>
            <person name="Oesterhelt D."/>
        </authorList>
    </citation>
    <scope>NUCLEOTIDE SEQUENCE [LARGE SCALE GENOMIC DNA]</scope>
    <source>
        <strain evidence="15">ATCC 35678 / DSM 2160 / CIP 103997 / JCM 8858 / NBRC 14720 / NCIMB 2260 / Gabara</strain>
    </source>
</reference>
<dbReference type="PANTHER" id="PTHR43584">
    <property type="entry name" value="NUCLEOTIDYL TRANSFERASE"/>
    <property type="match status" value="1"/>
</dbReference>
<comment type="pathway">
    <text evidence="1">Nucleotide-sugar biosynthesis; UDP-N-acetyl-alpha-D-glucosamine biosynthesis; N-acetyl-alpha-D-glucosamine 1-phosphate from alpha-D-glucosamine 6-phosphate (route II): step 2/2.</text>
</comment>
<name>A0A1U7EW38_NATPD</name>
<accession>A0A1U7EW38</accession>
<evidence type="ECO:0000256" key="1">
    <source>
        <dbReference type="ARBA" id="ARBA00005166"/>
    </source>
</evidence>
<keyword evidence="7 14" id="KW-0548">Nucleotidyltransferase</keyword>
<comment type="catalytic activity">
    <reaction evidence="10">
        <text>alpha-D-glucosamine 1-phosphate + acetyl-CoA = N-acetyl-alpha-D-glucosamine 1-phosphate + CoA + H(+)</text>
        <dbReference type="Rhea" id="RHEA:13725"/>
        <dbReference type="ChEBI" id="CHEBI:15378"/>
        <dbReference type="ChEBI" id="CHEBI:57287"/>
        <dbReference type="ChEBI" id="CHEBI:57288"/>
        <dbReference type="ChEBI" id="CHEBI:57776"/>
        <dbReference type="ChEBI" id="CHEBI:58516"/>
        <dbReference type="EC" id="2.3.1.157"/>
    </reaction>
</comment>
<evidence type="ECO:0000256" key="5">
    <source>
        <dbReference type="ARBA" id="ARBA00013414"/>
    </source>
</evidence>
<keyword evidence="9" id="KW-0012">Acyltransferase</keyword>
<dbReference type="PROSITE" id="PS00101">
    <property type="entry name" value="HEXAPEP_TRANSFERASES"/>
    <property type="match status" value="2"/>
</dbReference>
<dbReference type="OrthoDB" id="15372at2157"/>
<evidence type="ECO:0000256" key="9">
    <source>
        <dbReference type="ARBA" id="ARBA00023315"/>
    </source>
</evidence>
<dbReference type="CDD" id="cd04181">
    <property type="entry name" value="NTP_transferase"/>
    <property type="match status" value="1"/>
</dbReference>
<evidence type="ECO:0000256" key="3">
    <source>
        <dbReference type="ARBA" id="ARBA00012225"/>
    </source>
</evidence>
<dbReference type="SUPFAM" id="SSF51161">
    <property type="entry name" value="Trimeric LpxA-like enzymes"/>
    <property type="match status" value="1"/>
</dbReference>
<dbReference type="GO" id="GO:0019134">
    <property type="term" value="F:glucosamine-1-phosphate N-acetyltransferase activity"/>
    <property type="evidence" value="ECO:0007669"/>
    <property type="project" value="UniProtKB-EC"/>
</dbReference>
<evidence type="ECO:0000256" key="8">
    <source>
        <dbReference type="ARBA" id="ARBA00023268"/>
    </source>
</evidence>
<evidence type="ECO:0000256" key="10">
    <source>
        <dbReference type="ARBA" id="ARBA00048247"/>
    </source>
</evidence>
<dbReference type="InterPro" id="IPR018357">
    <property type="entry name" value="Hexapep_transf_CS"/>
</dbReference>
<dbReference type="Proteomes" id="UP000002698">
    <property type="component" value="Chromosome"/>
</dbReference>
<evidence type="ECO:0000259" key="13">
    <source>
        <dbReference type="Pfam" id="PF25087"/>
    </source>
</evidence>
<protein>
    <recommendedName>
        <fullName evidence="5">Bifunctional protein GlmU</fullName>
        <ecNumber evidence="3">2.3.1.157</ecNumber>
        <ecNumber evidence="4">2.7.7.23</ecNumber>
    </recommendedName>
</protein>
<dbReference type="Pfam" id="PF00483">
    <property type="entry name" value="NTP_transferase"/>
    <property type="match status" value="1"/>
</dbReference>
<dbReference type="EMBL" id="CR936257">
    <property type="protein sequence ID" value="CAI49284.1"/>
    <property type="molecule type" value="Genomic_DNA"/>
</dbReference>
<dbReference type="InterPro" id="IPR029044">
    <property type="entry name" value="Nucleotide-diphossugar_trans"/>
</dbReference>
<proteinExistence type="predicted"/>
<evidence type="ECO:0000256" key="6">
    <source>
        <dbReference type="ARBA" id="ARBA00022679"/>
    </source>
</evidence>
<comment type="catalytic activity">
    <reaction evidence="11">
        <text>N-acetyl-alpha-D-glucosamine 1-phosphate + UTP + H(+) = UDP-N-acetyl-alpha-D-glucosamine + diphosphate</text>
        <dbReference type="Rhea" id="RHEA:13509"/>
        <dbReference type="ChEBI" id="CHEBI:15378"/>
        <dbReference type="ChEBI" id="CHEBI:33019"/>
        <dbReference type="ChEBI" id="CHEBI:46398"/>
        <dbReference type="ChEBI" id="CHEBI:57705"/>
        <dbReference type="ChEBI" id="CHEBI:57776"/>
        <dbReference type="EC" id="2.7.7.23"/>
    </reaction>
</comment>
<organism evidence="14 15">
    <name type="scientific">Natronomonas pharaonis (strain ATCC 35678 / DSM 2160 / CIP 103997 / JCM 8858 / NBRC 14720 / NCIMB 2260 / Gabara)</name>
    <name type="common">Halobacterium pharaonis</name>
    <dbReference type="NCBI Taxonomy" id="348780"/>
    <lineage>
        <taxon>Archaea</taxon>
        <taxon>Methanobacteriati</taxon>
        <taxon>Methanobacteriota</taxon>
        <taxon>Stenosarchaea group</taxon>
        <taxon>Halobacteria</taxon>
        <taxon>Halobacteriales</taxon>
        <taxon>Natronomonadaceae</taxon>
        <taxon>Natronomonas</taxon>
    </lineage>
</organism>
<dbReference type="STRING" id="348780.NP_2386A"/>
<dbReference type="RefSeq" id="WP_011322910.1">
    <property type="nucleotide sequence ID" value="NC_007426.1"/>
</dbReference>
<dbReference type="PANTHER" id="PTHR43584:SF8">
    <property type="entry name" value="N-ACETYLMURAMATE ALPHA-1-PHOSPHATE URIDYLYLTRANSFERASE"/>
    <property type="match status" value="1"/>
</dbReference>
<dbReference type="Gene3D" id="3.90.550.10">
    <property type="entry name" value="Spore Coat Polysaccharide Biosynthesis Protein SpsA, Chain A"/>
    <property type="match status" value="1"/>
</dbReference>
<dbReference type="GeneID" id="3702774"/>
<keyword evidence="15" id="KW-1185">Reference proteome</keyword>
<dbReference type="InterPro" id="IPR056729">
    <property type="entry name" value="GMPPB_C"/>
</dbReference>
<evidence type="ECO:0000313" key="15">
    <source>
        <dbReference type="Proteomes" id="UP000002698"/>
    </source>
</evidence>
<dbReference type="Gene3D" id="2.160.10.10">
    <property type="entry name" value="Hexapeptide repeat proteins"/>
    <property type="match status" value="1"/>
</dbReference>
<dbReference type="EC" id="2.3.1.157" evidence="3"/>
<evidence type="ECO:0000256" key="7">
    <source>
        <dbReference type="ARBA" id="ARBA00022695"/>
    </source>
</evidence>
<dbReference type="SUPFAM" id="SSF53448">
    <property type="entry name" value="Nucleotide-diphospho-sugar transferases"/>
    <property type="match status" value="1"/>
</dbReference>
<dbReference type="AlphaFoldDB" id="A0A1U7EW38"/>
<comment type="pathway">
    <text evidence="2">Nucleotide-sugar biosynthesis; UDP-N-acetyl-alpha-D-glucosamine biosynthesis; UDP-N-acetyl-alpha-D-glucosamine from N-acetyl-alpha-D-glucosamine 1-phosphate: step 1/1.</text>
</comment>
<evidence type="ECO:0000256" key="4">
    <source>
        <dbReference type="ARBA" id="ARBA00012457"/>
    </source>
</evidence>
<keyword evidence="8" id="KW-0511">Multifunctional enzyme</keyword>
<dbReference type="EC" id="2.7.7.23" evidence="4"/>
<evidence type="ECO:0000256" key="2">
    <source>
        <dbReference type="ARBA" id="ARBA00005208"/>
    </source>
</evidence>
<feature type="domain" description="Mannose-1-phosphate guanyltransferase C-terminal" evidence="13">
    <location>
        <begin position="262"/>
        <end position="332"/>
    </location>
</feature>
<sequence>MDISTGVVLAAGEGTRLRPLTRTRPKPMLPAAGRPILEHVLDVLVDCGIERLCIVVGYRRERIQSHFGDDFRGVPITYVHQKTQLGSAHALEQAAPVVDGPVLVVNGDRVIGEPIVDDVRTAFDGTPTLAAIEHPTPSKYGAVEVSDGRLRSFYEKPAPSAGPFSHINAGVYAFDRAVFETIERMPRPSGELQLPTVVETLLENKAVHAVETAGLWVDATYPWDLLAVLRELLEAGAVAIEEREPQVWVADSARVHEAATLQPPVVVGPDAEVAAGAVVGPHVAVGRNVTVGANTTVRDSLLDSDSRADVGSILCDCVLSEAASVGPGVAVPGGPGDIRVGDDIFEQQRLGAVIADRATVGGGATVTDGALIGVGATVAAGVVLEANVADEAEVVR</sequence>
<dbReference type="InterPro" id="IPR005835">
    <property type="entry name" value="NTP_transferase_dom"/>
</dbReference>
<keyword evidence="6 14" id="KW-0808">Transferase</keyword>
<gene>
    <name evidence="14" type="primary">graD5</name>
    <name evidence="14" type="ordered locus">NP_2386A</name>
</gene>
<dbReference type="InterPro" id="IPR050065">
    <property type="entry name" value="GlmU-like"/>
</dbReference>
<dbReference type="InterPro" id="IPR011004">
    <property type="entry name" value="Trimer_LpxA-like_sf"/>
</dbReference>
<feature type="domain" description="Nucleotidyl transferase" evidence="12">
    <location>
        <begin position="6"/>
        <end position="228"/>
    </location>
</feature>
<evidence type="ECO:0000259" key="12">
    <source>
        <dbReference type="Pfam" id="PF00483"/>
    </source>
</evidence>
<dbReference type="eggNOG" id="arCOG00666">
    <property type="taxonomic scope" value="Archaea"/>
</dbReference>
<dbReference type="KEGG" id="nph:NP_2386A"/>
<dbReference type="EnsemblBacteria" id="CAI49284">
    <property type="protein sequence ID" value="CAI49284"/>
    <property type="gene ID" value="NP_2386A"/>
</dbReference>
<dbReference type="Pfam" id="PF25087">
    <property type="entry name" value="GMPPB_C"/>
    <property type="match status" value="1"/>
</dbReference>